<comment type="caution">
    <text evidence="7">The sequence shown here is derived from an EMBL/GenBank/DDBJ whole genome shotgun (WGS) entry which is preliminary data.</text>
</comment>
<dbReference type="GO" id="GO:0005886">
    <property type="term" value="C:plasma membrane"/>
    <property type="evidence" value="ECO:0007669"/>
    <property type="project" value="UniProtKB-SubCell"/>
</dbReference>
<dbReference type="InterPro" id="IPR045214">
    <property type="entry name" value="Surf1/Surf4"/>
</dbReference>
<comment type="similarity">
    <text evidence="2 6">Belongs to the SURF1 family.</text>
</comment>
<gene>
    <name evidence="7" type="primary">surf1</name>
    <name evidence="7" type="ORF">TMPK1_32940</name>
</gene>
<keyword evidence="5" id="KW-0472">Membrane</keyword>
<dbReference type="RefSeq" id="WP_420244384.1">
    <property type="nucleotide sequence ID" value="NZ_BOPV01000001.1"/>
</dbReference>
<dbReference type="Pfam" id="PF02104">
    <property type="entry name" value="SURF1"/>
    <property type="match status" value="1"/>
</dbReference>
<evidence type="ECO:0000313" key="8">
    <source>
        <dbReference type="Proteomes" id="UP000681075"/>
    </source>
</evidence>
<dbReference type="PROSITE" id="PS50895">
    <property type="entry name" value="SURF1"/>
    <property type="match status" value="1"/>
</dbReference>
<evidence type="ECO:0000256" key="5">
    <source>
        <dbReference type="ARBA" id="ARBA00023136"/>
    </source>
</evidence>
<evidence type="ECO:0000256" key="6">
    <source>
        <dbReference type="RuleBase" id="RU363076"/>
    </source>
</evidence>
<dbReference type="CDD" id="cd06662">
    <property type="entry name" value="SURF1"/>
    <property type="match status" value="1"/>
</dbReference>
<evidence type="ECO:0000256" key="1">
    <source>
        <dbReference type="ARBA" id="ARBA00004370"/>
    </source>
</evidence>
<dbReference type="PANTHER" id="PTHR23427:SF2">
    <property type="entry name" value="SURFEIT LOCUS PROTEIN 1"/>
    <property type="match status" value="1"/>
</dbReference>
<name>A0A8S8XHM5_9PROT</name>
<reference evidence="7" key="1">
    <citation type="submission" date="2021-02" db="EMBL/GenBank/DDBJ databases">
        <title>Genome sequence of Rhodospirillales sp. strain TMPK1 isolated from soil.</title>
        <authorList>
            <person name="Nakai R."/>
            <person name="Kusada H."/>
            <person name="Tamaki H."/>
        </authorList>
    </citation>
    <scope>NUCLEOTIDE SEQUENCE</scope>
    <source>
        <strain evidence="7">TMPK1</strain>
    </source>
</reference>
<dbReference type="PANTHER" id="PTHR23427">
    <property type="entry name" value="SURFEIT LOCUS PROTEIN"/>
    <property type="match status" value="1"/>
</dbReference>
<keyword evidence="3" id="KW-0812">Transmembrane</keyword>
<keyword evidence="6" id="KW-1003">Cell membrane</keyword>
<dbReference type="EMBL" id="BOPV01000001">
    <property type="protein sequence ID" value="GIL41057.1"/>
    <property type="molecule type" value="Genomic_DNA"/>
</dbReference>
<keyword evidence="8" id="KW-1185">Reference proteome</keyword>
<comment type="subcellular location">
    <subcellularLocation>
        <location evidence="6">Cell membrane</location>
        <topology evidence="6">Multi-pass membrane protein</topology>
    </subcellularLocation>
    <subcellularLocation>
        <location evidence="1">Membrane</location>
    </subcellularLocation>
</comment>
<protein>
    <recommendedName>
        <fullName evidence="6">SURF1-like protein</fullName>
    </recommendedName>
</protein>
<sequence length="220" mass="24164">MRLRKIGLLALLLAAITGALGVWQFQRLHWKQGLIADIAARAMTAPVDLPATLDDPVSWEFRRVRVRGHYESQTLWLNRPSPNEAKEPGSDLLAVLVREDGSKLVIDRGWVKLGTAHDAFPVTGEIERVGVVRVATQPNFFVPPNEPGAHRFFWVDPPAVVGGPTPPIWIALDPAQEQGPIASGGPRAADITNNHLQYLLTWFSLSAILLGIAVRDIVRS</sequence>
<dbReference type="Proteomes" id="UP000681075">
    <property type="component" value="Unassembled WGS sequence"/>
</dbReference>
<keyword evidence="4" id="KW-1133">Transmembrane helix</keyword>
<proteinExistence type="inferred from homology"/>
<evidence type="ECO:0000256" key="4">
    <source>
        <dbReference type="ARBA" id="ARBA00022989"/>
    </source>
</evidence>
<evidence type="ECO:0000256" key="3">
    <source>
        <dbReference type="ARBA" id="ARBA00022692"/>
    </source>
</evidence>
<evidence type="ECO:0000313" key="7">
    <source>
        <dbReference type="EMBL" id="GIL41057.1"/>
    </source>
</evidence>
<dbReference type="AlphaFoldDB" id="A0A8S8XHM5"/>
<dbReference type="InterPro" id="IPR002994">
    <property type="entry name" value="Surf1/Shy1"/>
</dbReference>
<organism evidence="7 8">
    <name type="scientific">Roseiterribacter gracilis</name>
    <dbReference type="NCBI Taxonomy" id="2812848"/>
    <lineage>
        <taxon>Bacteria</taxon>
        <taxon>Pseudomonadati</taxon>
        <taxon>Pseudomonadota</taxon>
        <taxon>Alphaproteobacteria</taxon>
        <taxon>Rhodospirillales</taxon>
        <taxon>Roseiterribacteraceae</taxon>
        <taxon>Roseiterribacter</taxon>
    </lineage>
</organism>
<accession>A0A8S8XHM5</accession>
<evidence type="ECO:0000256" key="2">
    <source>
        <dbReference type="ARBA" id="ARBA00007165"/>
    </source>
</evidence>